<organism evidence="1 2">
    <name type="scientific">Austropuccinia psidii MF-1</name>
    <dbReference type="NCBI Taxonomy" id="1389203"/>
    <lineage>
        <taxon>Eukaryota</taxon>
        <taxon>Fungi</taxon>
        <taxon>Dikarya</taxon>
        <taxon>Basidiomycota</taxon>
        <taxon>Pucciniomycotina</taxon>
        <taxon>Pucciniomycetes</taxon>
        <taxon>Pucciniales</taxon>
        <taxon>Sphaerophragmiaceae</taxon>
        <taxon>Austropuccinia</taxon>
    </lineage>
</organism>
<accession>A0A9Q3CAG2</accession>
<dbReference type="Proteomes" id="UP000765509">
    <property type="component" value="Unassembled WGS sequence"/>
</dbReference>
<dbReference type="OrthoDB" id="2514797at2759"/>
<name>A0A9Q3CAG2_9BASI</name>
<gene>
    <name evidence="1" type="ORF">O181_019173</name>
</gene>
<protein>
    <submittedName>
        <fullName evidence="1">Uncharacterized protein</fullName>
    </submittedName>
</protein>
<comment type="caution">
    <text evidence="1">The sequence shown here is derived from an EMBL/GenBank/DDBJ whole genome shotgun (WGS) entry which is preliminary data.</text>
</comment>
<dbReference type="AlphaFoldDB" id="A0A9Q3CAG2"/>
<proteinExistence type="predicted"/>
<keyword evidence="2" id="KW-1185">Reference proteome</keyword>
<evidence type="ECO:0000313" key="1">
    <source>
        <dbReference type="EMBL" id="MBW0479458.1"/>
    </source>
</evidence>
<dbReference type="EMBL" id="AVOT02005593">
    <property type="protein sequence ID" value="MBW0479458.1"/>
    <property type="molecule type" value="Genomic_DNA"/>
</dbReference>
<reference evidence="1" key="1">
    <citation type="submission" date="2021-03" db="EMBL/GenBank/DDBJ databases">
        <title>Draft genome sequence of rust myrtle Austropuccinia psidii MF-1, a brazilian biotype.</title>
        <authorList>
            <person name="Quecine M.C."/>
            <person name="Pachon D.M.R."/>
            <person name="Bonatelli M.L."/>
            <person name="Correr F.H."/>
            <person name="Franceschini L.M."/>
            <person name="Leite T.F."/>
            <person name="Margarido G.R.A."/>
            <person name="Almeida C.A."/>
            <person name="Ferrarezi J.A."/>
            <person name="Labate C.A."/>
        </authorList>
    </citation>
    <scope>NUCLEOTIDE SEQUENCE</scope>
    <source>
        <strain evidence="1">MF-1</strain>
    </source>
</reference>
<evidence type="ECO:0000313" key="2">
    <source>
        <dbReference type="Proteomes" id="UP000765509"/>
    </source>
</evidence>
<sequence>MSFENDKYSVDKDPYEWCVRQSERLKAIDPKMNIEMRNQNLFTQIPGKLEHAIKCICNKSCTLDDIANTLQDVRKTTNIGKNSSYRGKSLKEEDP</sequence>